<dbReference type="SUPFAM" id="SSF101898">
    <property type="entry name" value="NHL repeat"/>
    <property type="match status" value="1"/>
</dbReference>
<organism evidence="4 5">
    <name type="scientific">Mytilus galloprovincialis</name>
    <name type="common">Mediterranean mussel</name>
    <dbReference type="NCBI Taxonomy" id="29158"/>
    <lineage>
        <taxon>Eukaryota</taxon>
        <taxon>Metazoa</taxon>
        <taxon>Spiralia</taxon>
        <taxon>Lophotrochozoa</taxon>
        <taxon>Mollusca</taxon>
        <taxon>Bivalvia</taxon>
        <taxon>Autobranchia</taxon>
        <taxon>Pteriomorphia</taxon>
        <taxon>Mytilida</taxon>
        <taxon>Mytiloidea</taxon>
        <taxon>Mytilidae</taxon>
        <taxon>Mytilinae</taxon>
        <taxon>Mytilus</taxon>
    </lineage>
</organism>
<protein>
    <recommendedName>
        <fullName evidence="6">B box-type domain-containing protein</fullName>
    </recommendedName>
</protein>
<evidence type="ECO:0008006" key="6">
    <source>
        <dbReference type="Google" id="ProtNLM"/>
    </source>
</evidence>
<keyword evidence="5" id="KW-1185">Reference proteome</keyword>
<dbReference type="EMBL" id="UYJE01010511">
    <property type="protein sequence ID" value="VDI83913.1"/>
    <property type="molecule type" value="Genomic_DNA"/>
</dbReference>
<evidence type="ECO:0000313" key="5">
    <source>
        <dbReference type="Proteomes" id="UP000596742"/>
    </source>
</evidence>
<dbReference type="InterPro" id="IPR001258">
    <property type="entry name" value="NHL_repeat"/>
</dbReference>
<dbReference type="Gene3D" id="2.120.10.30">
    <property type="entry name" value="TolB, C-terminal domain"/>
    <property type="match status" value="1"/>
</dbReference>
<reference evidence="4" key="1">
    <citation type="submission" date="2018-11" db="EMBL/GenBank/DDBJ databases">
        <authorList>
            <person name="Alioto T."/>
            <person name="Alioto T."/>
        </authorList>
    </citation>
    <scope>NUCLEOTIDE SEQUENCE</scope>
</reference>
<evidence type="ECO:0000256" key="1">
    <source>
        <dbReference type="ARBA" id="ARBA00022737"/>
    </source>
</evidence>
<comment type="caution">
    <text evidence="4">The sequence shown here is derived from an EMBL/GenBank/DDBJ whole genome shotgun (WGS) entry which is preliminary data.</text>
</comment>
<dbReference type="PROSITE" id="PS51125">
    <property type="entry name" value="NHL"/>
    <property type="match status" value="1"/>
</dbReference>
<feature type="coiled-coil region" evidence="3">
    <location>
        <begin position="48"/>
        <end position="147"/>
    </location>
</feature>
<dbReference type="AlphaFoldDB" id="A0A8B6HRE1"/>
<evidence type="ECO:0000313" key="4">
    <source>
        <dbReference type="EMBL" id="VDI83913.1"/>
    </source>
</evidence>
<keyword evidence="3" id="KW-0175">Coiled coil</keyword>
<sequence>MDHNEQYHLVCQAHDELLCLKCIEKHNGCKGIISISKVIENVKKSSLFQETQQSLNDINRNIETLQKELTKQQGSIKHQEDTILSQISDTRNKINDHLNKLEEKIRNEVSDITAKLKNDMNQTLQILEHKRGNTNDAEQQLKDMERNATDVQTYLGLRKISSETATTESFLQSIIRDNSLDEITLILQIDDKISNIINNIKTFGPVKVQTTPCQISLVRHKNKQAQIVEVKMKISIADVKLRLTKIIKTGVSRINGIVSLPGGNIALSEYTDSPGKVMTFGSDGVKLSKIIVEHANSFDITYIDDRTLAATSPFHTHRGVCIIDIKEKKISKFIPTNYQCYGIKHHDGSLFVCPMRRGIFKINPQDGSSTAIVISDLPTLSYIDIFDNKMFFTNDGTKSVTCCDMDGNTVWIYKDETILKCPRGLAVDNSGNVYVACRELNRVVVISPDRQQNRHLLSKDEGLESPGAIHFDRKANSLLIANYN</sequence>
<feature type="repeat" description="NHL" evidence="2">
    <location>
        <begin position="419"/>
        <end position="449"/>
    </location>
</feature>
<gene>
    <name evidence="4" type="ORF">MGAL_10B024846</name>
</gene>
<accession>A0A8B6HRE1</accession>
<dbReference type="InterPro" id="IPR011042">
    <property type="entry name" value="6-blade_b-propeller_TolB-like"/>
</dbReference>
<dbReference type="Proteomes" id="UP000596742">
    <property type="component" value="Unassembled WGS sequence"/>
</dbReference>
<keyword evidence="1" id="KW-0677">Repeat</keyword>
<dbReference type="Pfam" id="PF01436">
    <property type="entry name" value="NHL"/>
    <property type="match status" value="1"/>
</dbReference>
<dbReference type="OrthoDB" id="6050885at2759"/>
<proteinExistence type="predicted"/>
<name>A0A8B6HRE1_MYTGA</name>
<dbReference type="Gene3D" id="1.20.120.810">
    <property type="entry name" value="Vinculin, Vh2 four-helix bundle"/>
    <property type="match status" value="1"/>
</dbReference>
<evidence type="ECO:0000256" key="3">
    <source>
        <dbReference type="SAM" id="Coils"/>
    </source>
</evidence>
<evidence type="ECO:0000256" key="2">
    <source>
        <dbReference type="PROSITE-ProRule" id="PRU00504"/>
    </source>
</evidence>